<dbReference type="PANTHER" id="PTHR21716:SF62">
    <property type="entry name" value="TRANSPORT PROTEIN YDBI-RELATED"/>
    <property type="match status" value="1"/>
</dbReference>
<evidence type="ECO:0000256" key="6">
    <source>
        <dbReference type="SAM" id="MobiDB-lite"/>
    </source>
</evidence>
<feature type="transmembrane region" description="Helical" evidence="7">
    <location>
        <begin position="416"/>
        <end position="443"/>
    </location>
</feature>
<dbReference type="GO" id="GO:0055085">
    <property type="term" value="P:transmembrane transport"/>
    <property type="evidence" value="ECO:0007669"/>
    <property type="project" value="TreeGrafter"/>
</dbReference>
<keyword evidence="4 7" id="KW-1133">Transmembrane helix</keyword>
<feature type="non-terminal residue" evidence="8">
    <location>
        <position position="1"/>
    </location>
</feature>
<comment type="similarity">
    <text evidence="2">Belongs to the autoinducer-2 exporter (AI-2E) (TC 2.A.86) family.</text>
</comment>
<gene>
    <name evidence="8" type="ORF">g.25069</name>
</gene>
<dbReference type="AlphaFoldDB" id="A0A1D2A079"/>
<evidence type="ECO:0000256" key="1">
    <source>
        <dbReference type="ARBA" id="ARBA00004141"/>
    </source>
</evidence>
<sequence>TWWMPASFLLRAHRSRNPTHAPRLTVSRRPSPHVGCAEPPGVTCCLSGQGNPGRQGMAMQCTLYLTTPRGALLGRASRGCAPSLTPQLRTVPPTRTCIPARHRPHASNGGALDPEDLSGASTGTAQPSLSRAPAGQGPARSLSDVVDAGINLPWPKLASWAAAAFTFYQLREFFGIMMGTFIVSFIGNGFVNSAQNTPLLRRLTPSARRHVLVSAYFIAIISMFCLFGVLIIPDVVREGFDFVQRLQTDNIWVVVLQKMRDGLGDGVMDAMERFLLIASSEDVTHAINYTELDAVIGTARTQYLGVALQKVLRQYTNAAATFTTEILSFTSRFAIQLGVSLILSFMMVWDLPTIAFGVSSLRTSRLAPIYNTVAPSLEVFATLFGKALQCQAQIAVVNTCLTALGMWVLQIPGLGLLSLFVFICGFIPIAGVIISTFPIAFVALTEYGFTKLALVLVMVTGVHFVEAYGLNPAIYSAHLKLHPLLVLSVLVFAEHSLGVWGLLLAVPLTVFTLDYCIRYPACSVTDVAARELDRVTFDPVRSLDFDASL</sequence>
<dbReference type="Pfam" id="PF01594">
    <property type="entry name" value="AI-2E_transport"/>
    <property type="match status" value="1"/>
</dbReference>
<keyword evidence="5 7" id="KW-0472">Membrane</keyword>
<feature type="transmembrane region" description="Helical" evidence="7">
    <location>
        <begin position="173"/>
        <end position="191"/>
    </location>
</feature>
<proteinExistence type="inferred from homology"/>
<feature type="transmembrane region" description="Helical" evidence="7">
    <location>
        <begin position="211"/>
        <end position="232"/>
    </location>
</feature>
<evidence type="ECO:0000256" key="5">
    <source>
        <dbReference type="ARBA" id="ARBA00023136"/>
    </source>
</evidence>
<comment type="subcellular location">
    <subcellularLocation>
        <location evidence="1">Membrane</location>
        <topology evidence="1">Multi-pass membrane protein</topology>
    </subcellularLocation>
</comment>
<evidence type="ECO:0008006" key="9">
    <source>
        <dbReference type="Google" id="ProtNLM"/>
    </source>
</evidence>
<organism evidence="8">
    <name type="scientific">Auxenochlorella protothecoides</name>
    <name type="common">Green microalga</name>
    <name type="synonym">Chlorella protothecoides</name>
    <dbReference type="NCBI Taxonomy" id="3075"/>
    <lineage>
        <taxon>Eukaryota</taxon>
        <taxon>Viridiplantae</taxon>
        <taxon>Chlorophyta</taxon>
        <taxon>core chlorophytes</taxon>
        <taxon>Trebouxiophyceae</taxon>
        <taxon>Chlorellales</taxon>
        <taxon>Chlorellaceae</taxon>
        <taxon>Auxenochlorella</taxon>
    </lineage>
</organism>
<keyword evidence="3 7" id="KW-0812">Transmembrane</keyword>
<protein>
    <recommendedName>
        <fullName evidence="9">AI-2E family transporter</fullName>
    </recommendedName>
</protein>
<dbReference type="InterPro" id="IPR002549">
    <property type="entry name" value="AI-2E-like"/>
</dbReference>
<evidence type="ECO:0000256" key="3">
    <source>
        <dbReference type="ARBA" id="ARBA00022692"/>
    </source>
</evidence>
<feature type="compositionally biased region" description="Polar residues" evidence="6">
    <location>
        <begin position="119"/>
        <end position="129"/>
    </location>
</feature>
<feature type="region of interest" description="Disordered" evidence="6">
    <location>
        <begin position="91"/>
        <end position="140"/>
    </location>
</feature>
<evidence type="ECO:0000256" key="4">
    <source>
        <dbReference type="ARBA" id="ARBA00022989"/>
    </source>
</evidence>
<dbReference type="EMBL" id="GDKF01006022">
    <property type="protein sequence ID" value="JAT72600.1"/>
    <property type="molecule type" value="Transcribed_RNA"/>
</dbReference>
<feature type="transmembrane region" description="Helical" evidence="7">
    <location>
        <begin position="481"/>
        <end position="503"/>
    </location>
</feature>
<dbReference type="GO" id="GO:0016020">
    <property type="term" value="C:membrane"/>
    <property type="evidence" value="ECO:0007669"/>
    <property type="project" value="UniProtKB-SubCell"/>
</dbReference>
<feature type="transmembrane region" description="Helical" evidence="7">
    <location>
        <begin position="449"/>
        <end position="469"/>
    </location>
</feature>
<name>A0A1D2A079_AUXPR</name>
<feature type="transmembrane region" description="Helical" evidence="7">
    <location>
        <begin position="333"/>
        <end position="358"/>
    </location>
</feature>
<reference evidence="8" key="1">
    <citation type="submission" date="2015-08" db="EMBL/GenBank/DDBJ databases">
        <authorList>
            <person name="Babu N.S."/>
            <person name="Beckwith C.J."/>
            <person name="Beseler K.G."/>
            <person name="Brison A."/>
            <person name="Carone J.V."/>
            <person name="Caskin T.P."/>
            <person name="Diamond M."/>
            <person name="Durham M.E."/>
            <person name="Foxe J.M."/>
            <person name="Go M."/>
            <person name="Henderson B.A."/>
            <person name="Jones I.B."/>
            <person name="McGettigan J.A."/>
            <person name="Micheletti S.J."/>
            <person name="Nasrallah M.E."/>
            <person name="Ortiz D."/>
            <person name="Piller C.R."/>
            <person name="Privatt S.R."/>
            <person name="Schneider S.L."/>
            <person name="Sharp S."/>
            <person name="Smith T.C."/>
            <person name="Stanton J.D."/>
            <person name="Ullery H.E."/>
            <person name="Wilson R.J."/>
            <person name="Serrano M.G."/>
            <person name="Buck G."/>
            <person name="Lee V."/>
            <person name="Wang Y."/>
            <person name="Carvalho R."/>
            <person name="Voegtly L."/>
            <person name="Shi R."/>
            <person name="Duckworth R."/>
            <person name="Johnson A."/>
            <person name="Loviza R."/>
            <person name="Walstead R."/>
            <person name="Shah Z."/>
            <person name="Kiflezghi M."/>
            <person name="Wade K."/>
            <person name="Ball S.L."/>
            <person name="Bradley K.W."/>
            <person name="Asai D.J."/>
            <person name="Bowman C.A."/>
            <person name="Russell D.A."/>
            <person name="Pope W.H."/>
            <person name="Jacobs-Sera D."/>
            <person name="Hendrix R.W."/>
            <person name="Hatfull G.F."/>
        </authorList>
    </citation>
    <scope>NUCLEOTIDE SEQUENCE</scope>
</reference>
<evidence type="ECO:0000256" key="2">
    <source>
        <dbReference type="ARBA" id="ARBA00009773"/>
    </source>
</evidence>
<evidence type="ECO:0000313" key="8">
    <source>
        <dbReference type="EMBL" id="JAT72600.1"/>
    </source>
</evidence>
<evidence type="ECO:0000256" key="7">
    <source>
        <dbReference type="SAM" id="Phobius"/>
    </source>
</evidence>
<accession>A0A1D2A079</accession>
<dbReference type="PANTHER" id="PTHR21716">
    <property type="entry name" value="TRANSMEMBRANE PROTEIN"/>
    <property type="match status" value="1"/>
</dbReference>